<protein>
    <submittedName>
        <fullName evidence="1">14 kDa proline-rich protein DC2.15</fullName>
    </submittedName>
</protein>
<organism evidence="1 2">
    <name type="scientific">Melia azedarach</name>
    <name type="common">Chinaberry tree</name>
    <dbReference type="NCBI Taxonomy" id="155640"/>
    <lineage>
        <taxon>Eukaryota</taxon>
        <taxon>Viridiplantae</taxon>
        <taxon>Streptophyta</taxon>
        <taxon>Embryophyta</taxon>
        <taxon>Tracheophyta</taxon>
        <taxon>Spermatophyta</taxon>
        <taxon>Magnoliopsida</taxon>
        <taxon>eudicotyledons</taxon>
        <taxon>Gunneridae</taxon>
        <taxon>Pentapetalae</taxon>
        <taxon>rosids</taxon>
        <taxon>malvids</taxon>
        <taxon>Sapindales</taxon>
        <taxon>Meliaceae</taxon>
        <taxon>Melia</taxon>
    </lineage>
</organism>
<gene>
    <name evidence="1" type="ORF">OWV82_022314</name>
</gene>
<keyword evidence="2" id="KW-1185">Reference proteome</keyword>
<evidence type="ECO:0000313" key="2">
    <source>
        <dbReference type="Proteomes" id="UP001164539"/>
    </source>
</evidence>
<reference evidence="1 2" key="1">
    <citation type="journal article" date="2023" name="Science">
        <title>Complex scaffold remodeling in plant triterpene biosynthesis.</title>
        <authorList>
            <person name="De La Pena R."/>
            <person name="Hodgson H."/>
            <person name="Liu J.C."/>
            <person name="Stephenson M.J."/>
            <person name="Martin A.C."/>
            <person name="Owen C."/>
            <person name="Harkess A."/>
            <person name="Leebens-Mack J."/>
            <person name="Jimenez L.E."/>
            <person name="Osbourn A."/>
            <person name="Sattely E.S."/>
        </authorList>
    </citation>
    <scope>NUCLEOTIDE SEQUENCE [LARGE SCALE GENOMIC DNA]</scope>
    <source>
        <strain evidence="2">cv. JPN11</strain>
        <tissue evidence="1">Leaf</tissue>
    </source>
</reference>
<name>A0ACC1X3B8_MELAZ</name>
<evidence type="ECO:0000313" key="1">
    <source>
        <dbReference type="EMBL" id="KAJ4705553.1"/>
    </source>
</evidence>
<dbReference type="Proteomes" id="UP001164539">
    <property type="component" value="Chromosome 12"/>
</dbReference>
<comment type="caution">
    <text evidence="1">The sequence shown here is derived from an EMBL/GenBank/DDBJ whole genome shotgun (WGS) entry which is preliminary data.</text>
</comment>
<proteinExistence type="predicted"/>
<dbReference type="EMBL" id="CM051405">
    <property type="protein sequence ID" value="KAJ4705553.1"/>
    <property type="molecule type" value="Genomic_DNA"/>
</dbReference>
<sequence>MASKESASKTLLPSFNLLFFFFFTLLTFVRSSAVEQPACGGNFVELDVCVDVFRALSRGNTPSKNYCCSLVGNLVQLEANGACLCTALEVNVLDVIKREIPAASLSLLFEYCWSELPPDFQCRILPSYYSM</sequence>
<accession>A0ACC1X3B8</accession>